<organism evidence="8 9">
    <name type="scientific">Zhongshania guokunii</name>
    <dbReference type="NCBI Taxonomy" id="641783"/>
    <lineage>
        <taxon>Bacteria</taxon>
        <taxon>Pseudomonadati</taxon>
        <taxon>Pseudomonadota</taxon>
        <taxon>Gammaproteobacteria</taxon>
        <taxon>Cellvibrionales</taxon>
        <taxon>Spongiibacteraceae</taxon>
        <taxon>Zhongshania</taxon>
    </lineage>
</organism>
<feature type="transmembrane region" description="Helical" evidence="6">
    <location>
        <begin position="45"/>
        <end position="65"/>
    </location>
</feature>
<dbReference type="SUPFAM" id="SSF56281">
    <property type="entry name" value="Metallo-hydrolase/oxidoreductase"/>
    <property type="match status" value="1"/>
</dbReference>
<evidence type="ECO:0000313" key="9">
    <source>
        <dbReference type="Proteomes" id="UP001557485"/>
    </source>
</evidence>
<dbReference type="InterPro" id="IPR036866">
    <property type="entry name" value="RibonucZ/Hydroxyglut_hydro"/>
</dbReference>
<evidence type="ECO:0000259" key="7">
    <source>
        <dbReference type="SMART" id="SM00849"/>
    </source>
</evidence>
<dbReference type="EMBL" id="JBFRYA010000001">
    <property type="protein sequence ID" value="MEX1667755.1"/>
    <property type="molecule type" value="Genomic_DNA"/>
</dbReference>
<feature type="domain" description="Metallo-beta-lactamase" evidence="7">
    <location>
        <begin position="522"/>
        <end position="726"/>
    </location>
</feature>
<dbReference type="SMART" id="SM00849">
    <property type="entry name" value="Lactamase_B"/>
    <property type="match status" value="1"/>
</dbReference>
<evidence type="ECO:0000313" key="8">
    <source>
        <dbReference type="EMBL" id="MEX1667755.1"/>
    </source>
</evidence>
<accession>A0ABV3U1I8</accession>
<dbReference type="InterPro" id="IPR004797">
    <property type="entry name" value="Competence_ComEC/Rec2"/>
</dbReference>
<comment type="caution">
    <text evidence="8">The sequence shown here is derived from an EMBL/GenBank/DDBJ whole genome shotgun (WGS) entry which is preliminary data.</text>
</comment>
<evidence type="ECO:0000256" key="6">
    <source>
        <dbReference type="SAM" id="Phobius"/>
    </source>
</evidence>
<dbReference type="InterPro" id="IPR001279">
    <property type="entry name" value="Metallo-B-lactamas"/>
</dbReference>
<dbReference type="Pfam" id="PF13567">
    <property type="entry name" value="DUF4131"/>
    <property type="match status" value="1"/>
</dbReference>
<keyword evidence="9" id="KW-1185">Reference proteome</keyword>
<protein>
    <submittedName>
        <fullName evidence="8">DNA internalization-related competence protein ComEC/Rec2</fullName>
    </submittedName>
</protein>
<feature type="transmembrane region" description="Helical" evidence="6">
    <location>
        <begin position="344"/>
        <end position="364"/>
    </location>
</feature>
<keyword evidence="5 6" id="KW-0472">Membrane</keyword>
<gene>
    <name evidence="8" type="ORF">AB4876_02465</name>
</gene>
<evidence type="ECO:0000256" key="1">
    <source>
        <dbReference type="ARBA" id="ARBA00004651"/>
    </source>
</evidence>
<keyword evidence="2" id="KW-1003">Cell membrane</keyword>
<evidence type="ECO:0000256" key="5">
    <source>
        <dbReference type="ARBA" id="ARBA00023136"/>
    </source>
</evidence>
<keyword evidence="3 6" id="KW-0812">Transmembrane</keyword>
<name>A0ABV3U1I8_9GAMM</name>
<evidence type="ECO:0000256" key="4">
    <source>
        <dbReference type="ARBA" id="ARBA00022989"/>
    </source>
</evidence>
<dbReference type="Pfam" id="PF00753">
    <property type="entry name" value="Lactamase_B"/>
    <property type="match status" value="1"/>
</dbReference>
<comment type="subcellular location">
    <subcellularLocation>
        <location evidence="1">Cell membrane</location>
        <topology evidence="1">Multi-pass membrane protein</topology>
    </subcellularLocation>
</comment>
<evidence type="ECO:0000256" key="2">
    <source>
        <dbReference type="ARBA" id="ARBA00022475"/>
    </source>
</evidence>
<reference evidence="8 9" key="1">
    <citation type="journal article" date="2011" name="Int. J. Syst. Evol. Microbiol.">
        <title>Zhongshania antarctica gen. nov., sp. nov. and Zhongshania guokunii sp. nov., gammaproteobacteria respectively isolated from coastal attached (fast) ice and surface seawater of the Antarctic.</title>
        <authorList>
            <person name="Li H.J."/>
            <person name="Zhang X.Y."/>
            <person name="Chen C.X."/>
            <person name="Zhang Y.J."/>
            <person name="Gao Z.M."/>
            <person name="Yu Y."/>
            <person name="Chen X.L."/>
            <person name="Chen B."/>
            <person name="Zhang Y.Z."/>
        </authorList>
    </citation>
    <scope>NUCLEOTIDE SEQUENCE [LARGE SCALE GENOMIC DNA]</scope>
    <source>
        <strain evidence="8 9">ZS6-22T</strain>
    </source>
</reference>
<feature type="transmembrane region" description="Helical" evidence="6">
    <location>
        <begin position="376"/>
        <end position="395"/>
    </location>
</feature>
<feature type="transmembrane region" description="Helical" evidence="6">
    <location>
        <begin position="250"/>
        <end position="268"/>
    </location>
</feature>
<dbReference type="Proteomes" id="UP001557485">
    <property type="component" value="Unassembled WGS sequence"/>
</dbReference>
<keyword evidence="4 6" id="KW-1133">Transmembrane helix</keyword>
<evidence type="ECO:0000256" key="3">
    <source>
        <dbReference type="ARBA" id="ARBA00022692"/>
    </source>
</evidence>
<dbReference type="Pfam" id="PF03772">
    <property type="entry name" value="Competence"/>
    <property type="match status" value="1"/>
</dbReference>
<feature type="transmembrane region" description="Helical" evidence="6">
    <location>
        <begin position="437"/>
        <end position="456"/>
    </location>
</feature>
<sequence>MLSWMTAAIAAIVAVAFAPSLPPPPFLVGSALAGFGFCLLLPLRIRWPLVAFLLAGGYACGYGYWRNAELLPVALEGKDLAVKLRVLNVPEQRFANPPYYRFDAVSLGPLSCSDHGDQGCNSVQLPRRLGRLRLNWYGAEPPALGELISADVRLRRPHGYRSAGAFDYGRWLFVSGYSAIGYVRNPDTTPRLSGAGLSAAILRQQLIAAPLAYISQYRHGSVMNALLFADRSAISFTQWTLFSQTGTSHLMAISGMHIAMVLAWGWFFGRLMALLGLRSYLNAPVFAFSFALVYSAMAGFPVPTQRAMLMAATALLAYSLRRHISRWQGYLAAMLLVLVLDPLAVHQIGFSLSFAAVGVLLWAYQGQRQRNSLSLLHSQWVVIVGLLPALGLWGFGFSALSLPANLVAIPLVGLAILPALFGGLILYPVLPSLAAHVFSVADTLLDILFKVLVWLADWLSLVHFNPPWPALILGFIAVMILLLPRGVPAKWLAIVPLLALFCWPVPRPAKGELWLTVLDVGQGLAVLLQTRTKTLLYDVGPDFNSGFNTADAVVIPALRKLGIDRLDTLVLSHADRDHAGAAPVLMEKMAVNKVFWGERLSGLAVPSEECARGQRWHWDGFVFEFLAGGRNSGVKKAIGNNSSCVLMVRAEARGRGLALITGDIEADIERQLLRPNRQVGLATGDAKQNGLQASVLIAPHHGSNTSSTNAFITAVAPSEVVFSAGLHNSYGHPTAGVRKRYALHGSRCWHTGQHGSIQFRYQDGLLTELGPVRARQYYWEGALNPEICAKFKSAG</sequence>
<dbReference type="PANTHER" id="PTHR30619">
    <property type="entry name" value="DNA INTERNALIZATION/COMPETENCE PROTEIN COMEC/REC2"/>
    <property type="match status" value="1"/>
</dbReference>
<feature type="transmembrane region" description="Helical" evidence="6">
    <location>
        <begin position="280"/>
        <end position="300"/>
    </location>
</feature>
<dbReference type="PANTHER" id="PTHR30619:SF1">
    <property type="entry name" value="RECOMBINATION PROTEIN 2"/>
    <property type="match status" value="1"/>
</dbReference>
<feature type="transmembrane region" description="Helical" evidence="6">
    <location>
        <begin position="468"/>
        <end position="484"/>
    </location>
</feature>
<dbReference type="InterPro" id="IPR004477">
    <property type="entry name" value="ComEC_N"/>
</dbReference>
<dbReference type="InterPro" id="IPR035681">
    <property type="entry name" value="ComA-like_MBL"/>
</dbReference>
<dbReference type="NCBIfam" id="TIGR00361">
    <property type="entry name" value="ComEC_Rec2"/>
    <property type="match status" value="1"/>
</dbReference>
<dbReference type="Gene3D" id="3.60.15.10">
    <property type="entry name" value="Ribonuclease Z/Hydroxyacylglutathione hydrolase-like"/>
    <property type="match status" value="1"/>
</dbReference>
<dbReference type="NCBIfam" id="TIGR00360">
    <property type="entry name" value="ComEC_N-term"/>
    <property type="match status" value="1"/>
</dbReference>
<feature type="transmembrane region" description="Helical" evidence="6">
    <location>
        <begin position="407"/>
        <end position="430"/>
    </location>
</feature>
<dbReference type="RefSeq" id="WP_368380058.1">
    <property type="nucleotide sequence ID" value="NZ_JBFRYA010000001.1"/>
</dbReference>
<dbReference type="CDD" id="cd07731">
    <property type="entry name" value="ComA-like_MBL-fold"/>
    <property type="match status" value="1"/>
</dbReference>
<dbReference type="InterPro" id="IPR025405">
    <property type="entry name" value="DUF4131"/>
</dbReference>
<dbReference type="InterPro" id="IPR052159">
    <property type="entry name" value="Competence_DNA_uptake"/>
</dbReference>
<proteinExistence type="predicted"/>